<proteinExistence type="predicted"/>
<gene>
    <name evidence="2" type="ORF">NDU88_011020</name>
</gene>
<sequence>MCIKWPKSKGVMTCEDRCETTNRILSLGDDDKVNCDKRESRPKDWFTAERVSVELIADTGSKYTNIPEDVFMKNWLQLELMATDICSGGYQGEEIEILGFFSTVISFKTRETFGKVYVAESRPPILGWMHQYDLNIIVNSRGTEQILIVDDVDVNVILEQPEAELSFTQRLGNNRREPGVGSGVMNMGSAEPPGWEESDDPPPAPSTDSEDPQERLKARRMRVAERQEAKRR</sequence>
<evidence type="ECO:0000256" key="1">
    <source>
        <dbReference type="SAM" id="MobiDB-lite"/>
    </source>
</evidence>
<evidence type="ECO:0000313" key="3">
    <source>
        <dbReference type="Proteomes" id="UP001066276"/>
    </source>
</evidence>
<reference evidence="2" key="1">
    <citation type="journal article" date="2022" name="bioRxiv">
        <title>Sequencing and chromosome-scale assembly of the giantPleurodeles waltlgenome.</title>
        <authorList>
            <person name="Brown T."/>
            <person name="Elewa A."/>
            <person name="Iarovenko S."/>
            <person name="Subramanian E."/>
            <person name="Araus A.J."/>
            <person name="Petzold A."/>
            <person name="Susuki M."/>
            <person name="Suzuki K.-i.T."/>
            <person name="Hayashi T."/>
            <person name="Toyoda A."/>
            <person name="Oliveira C."/>
            <person name="Osipova E."/>
            <person name="Leigh N.D."/>
            <person name="Simon A."/>
            <person name="Yun M.H."/>
        </authorList>
    </citation>
    <scope>NUCLEOTIDE SEQUENCE</scope>
    <source>
        <strain evidence="2">20211129_DDA</strain>
        <tissue evidence="2">Liver</tissue>
    </source>
</reference>
<name>A0AAV7S467_PLEWA</name>
<feature type="region of interest" description="Disordered" evidence="1">
    <location>
        <begin position="171"/>
        <end position="232"/>
    </location>
</feature>
<keyword evidence="3" id="KW-1185">Reference proteome</keyword>
<feature type="compositionally biased region" description="Basic and acidic residues" evidence="1">
    <location>
        <begin position="212"/>
        <end position="232"/>
    </location>
</feature>
<dbReference type="InterPro" id="IPR021109">
    <property type="entry name" value="Peptidase_aspartic_dom_sf"/>
</dbReference>
<dbReference type="AlphaFoldDB" id="A0AAV7S467"/>
<accession>A0AAV7S467</accession>
<evidence type="ECO:0008006" key="4">
    <source>
        <dbReference type="Google" id="ProtNLM"/>
    </source>
</evidence>
<comment type="caution">
    <text evidence="2">The sequence shown here is derived from an EMBL/GenBank/DDBJ whole genome shotgun (WGS) entry which is preliminary data.</text>
</comment>
<dbReference type="Proteomes" id="UP001066276">
    <property type="component" value="Chromosome 5"/>
</dbReference>
<evidence type="ECO:0000313" key="2">
    <source>
        <dbReference type="EMBL" id="KAJ1158329.1"/>
    </source>
</evidence>
<organism evidence="2 3">
    <name type="scientific">Pleurodeles waltl</name>
    <name type="common">Iberian ribbed newt</name>
    <dbReference type="NCBI Taxonomy" id="8319"/>
    <lineage>
        <taxon>Eukaryota</taxon>
        <taxon>Metazoa</taxon>
        <taxon>Chordata</taxon>
        <taxon>Craniata</taxon>
        <taxon>Vertebrata</taxon>
        <taxon>Euteleostomi</taxon>
        <taxon>Amphibia</taxon>
        <taxon>Batrachia</taxon>
        <taxon>Caudata</taxon>
        <taxon>Salamandroidea</taxon>
        <taxon>Salamandridae</taxon>
        <taxon>Pleurodelinae</taxon>
        <taxon>Pleurodeles</taxon>
    </lineage>
</organism>
<dbReference type="SUPFAM" id="SSF50630">
    <property type="entry name" value="Acid proteases"/>
    <property type="match status" value="1"/>
</dbReference>
<protein>
    <recommendedName>
        <fullName evidence="4">Peptidase A2 domain-containing protein</fullName>
    </recommendedName>
</protein>
<dbReference type="EMBL" id="JANPWB010000009">
    <property type="protein sequence ID" value="KAJ1158329.1"/>
    <property type="molecule type" value="Genomic_DNA"/>
</dbReference>